<evidence type="ECO:0000256" key="1">
    <source>
        <dbReference type="ARBA" id="ARBA00011047"/>
    </source>
</evidence>
<dbReference type="Proteomes" id="UP001287356">
    <property type="component" value="Unassembled WGS sequence"/>
</dbReference>
<protein>
    <submittedName>
        <fullName evidence="3">D123-domain-containing protein</fullName>
    </submittedName>
</protein>
<feature type="compositionally biased region" description="Acidic residues" evidence="2">
    <location>
        <begin position="373"/>
        <end position="401"/>
    </location>
</feature>
<feature type="region of interest" description="Disordered" evidence="2">
    <location>
        <begin position="1"/>
        <end position="24"/>
    </location>
</feature>
<evidence type="ECO:0000313" key="4">
    <source>
        <dbReference type="Proteomes" id="UP001287356"/>
    </source>
</evidence>
<reference evidence="3" key="1">
    <citation type="journal article" date="2023" name="Mol. Phylogenet. Evol.">
        <title>Genome-scale phylogeny and comparative genomics of the fungal order Sordariales.</title>
        <authorList>
            <person name="Hensen N."/>
            <person name="Bonometti L."/>
            <person name="Westerberg I."/>
            <person name="Brannstrom I.O."/>
            <person name="Guillou S."/>
            <person name="Cros-Aarteil S."/>
            <person name="Calhoun S."/>
            <person name="Haridas S."/>
            <person name="Kuo A."/>
            <person name="Mondo S."/>
            <person name="Pangilinan J."/>
            <person name="Riley R."/>
            <person name="LaButti K."/>
            <person name="Andreopoulos B."/>
            <person name="Lipzen A."/>
            <person name="Chen C."/>
            <person name="Yan M."/>
            <person name="Daum C."/>
            <person name="Ng V."/>
            <person name="Clum A."/>
            <person name="Steindorff A."/>
            <person name="Ohm R.A."/>
            <person name="Martin F."/>
            <person name="Silar P."/>
            <person name="Natvig D.O."/>
            <person name="Lalanne C."/>
            <person name="Gautier V."/>
            <person name="Ament-Velasquez S.L."/>
            <person name="Kruys A."/>
            <person name="Hutchinson M.I."/>
            <person name="Powell A.J."/>
            <person name="Barry K."/>
            <person name="Miller A.N."/>
            <person name="Grigoriev I.V."/>
            <person name="Debuchy R."/>
            <person name="Gladieux P."/>
            <person name="Hiltunen Thoren M."/>
            <person name="Johannesson H."/>
        </authorList>
    </citation>
    <scope>NUCLEOTIDE SEQUENCE</scope>
    <source>
        <strain evidence="3">CBS 958.72</strain>
    </source>
</reference>
<feature type="compositionally biased region" description="Acidic residues" evidence="2">
    <location>
        <begin position="109"/>
        <end position="124"/>
    </location>
</feature>
<evidence type="ECO:0000313" key="3">
    <source>
        <dbReference type="EMBL" id="KAK3379317.1"/>
    </source>
</evidence>
<comment type="similarity">
    <text evidence="1">Belongs to the CDC123 family.</text>
</comment>
<reference evidence="3" key="2">
    <citation type="submission" date="2023-06" db="EMBL/GenBank/DDBJ databases">
        <authorList>
            <consortium name="Lawrence Berkeley National Laboratory"/>
            <person name="Haridas S."/>
            <person name="Hensen N."/>
            <person name="Bonometti L."/>
            <person name="Westerberg I."/>
            <person name="Brannstrom I.O."/>
            <person name="Guillou S."/>
            <person name="Cros-Aarteil S."/>
            <person name="Calhoun S."/>
            <person name="Kuo A."/>
            <person name="Mondo S."/>
            <person name="Pangilinan J."/>
            <person name="Riley R."/>
            <person name="Labutti K."/>
            <person name="Andreopoulos B."/>
            <person name="Lipzen A."/>
            <person name="Chen C."/>
            <person name="Yanf M."/>
            <person name="Daum C."/>
            <person name="Ng V."/>
            <person name="Clum A."/>
            <person name="Steindorff A."/>
            <person name="Ohm R."/>
            <person name="Martin F."/>
            <person name="Silar P."/>
            <person name="Natvig D."/>
            <person name="Lalanne C."/>
            <person name="Gautier V."/>
            <person name="Ament-Velasquez S.L."/>
            <person name="Kruys A."/>
            <person name="Hutchinson M.I."/>
            <person name="Powell A.J."/>
            <person name="Barry K."/>
            <person name="Miller A.N."/>
            <person name="Grigoriev I.V."/>
            <person name="Debuchy R."/>
            <person name="Gladieux P."/>
            <person name="Thoren M.H."/>
            <person name="Johannesson H."/>
        </authorList>
    </citation>
    <scope>NUCLEOTIDE SEQUENCE</scope>
    <source>
        <strain evidence="3">CBS 958.72</strain>
    </source>
</reference>
<name>A0AAE0NCW2_9PEZI</name>
<dbReference type="GO" id="GO:0005737">
    <property type="term" value="C:cytoplasm"/>
    <property type="evidence" value="ECO:0007669"/>
    <property type="project" value="TreeGrafter"/>
</dbReference>
<dbReference type="PANTHER" id="PTHR15323:SF6">
    <property type="entry name" value="CELL DIVISION CYCLE PROTEIN 123 HOMOLOG"/>
    <property type="match status" value="1"/>
</dbReference>
<evidence type="ECO:0000256" key="2">
    <source>
        <dbReference type="SAM" id="MobiDB-lite"/>
    </source>
</evidence>
<dbReference type="AlphaFoldDB" id="A0AAE0NCW2"/>
<sequence length="466" mass="50720">MPAFEASISQRSSTAPDDGELHFPPVTRDHILHCSYDNWFPKYRTSCIRSRIIPLTADFVSYLREDGIILADEGDDTTTTTAGSAADQDWEPTFTSATHPPPSRSGGQQEEDSSDSDSDSDSESDAGPPPLPPNRRFPALHAAIGVAIAELGGAAAPKLNWSSPKDATWISRHPNTVKCTSANDVYVLLKSSSFVSHDLDHAFDDTVPPPSQSTQSFSPVLVLRAFFSPLPSLEFRCFVKDRNLVAITQRDLAYYGFLRSLRGAIVARVRELFRSQLRLTFPDACFVFDVYIPESAANYDSSSSSDGDDSDTDADRVKPSRLGRARLIDINPWAPRTDTLLFSWGELLGVRVARPVLGGAVSAQDAHAAVVDADTDTEDDAGGLTTTDDDDDDDDDEEEHEPELRLVEHDDPAAYNLSSAPYSAHKLPKDVVDASMAGEGGMREFAQRWQRLTENGGGGGGGRRRG</sequence>
<feature type="region of interest" description="Disordered" evidence="2">
    <location>
        <begin position="298"/>
        <end position="317"/>
    </location>
</feature>
<feature type="region of interest" description="Disordered" evidence="2">
    <location>
        <begin position="74"/>
        <end position="136"/>
    </location>
</feature>
<feature type="region of interest" description="Disordered" evidence="2">
    <location>
        <begin position="369"/>
        <end position="426"/>
    </location>
</feature>
<dbReference type="EMBL" id="JAULSN010000002">
    <property type="protein sequence ID" value="KAK3379317.1"/>
    <property type="molecule type" value="Genomic_DNA"/>
</dbReference>
<feature type="compositionally biased region" description="Low complexity" evidence="2">
    <location>
        <begin position="77"/>
        <end position="87"/>
    </location>
</feature>
<feature type="compositionally biased region" description="Basic and acidic residues" evidence="2">
    <location>
        <begin position="402"/>
        <end position="412"/>
    </location>
</feature>
<comment type="caution">
    <text evidence="3">The sequence shown here is derived from an EMBL/GenBank/DDBJ whole genome shotgun (WGS) entry which is preliminary data.</text>
</comment>
<dbReference type="InterPro" id="IPR009772">
    <property type="entry name" value="CDC123"/>
</dbReference>
<keyword evidence="4" id="KW-1185">Reference proteome</keyword>
<dbReference type="PANTHER" id="PTHR15323">
    <property type="entry name" value="D123 PROTEIN"/>
    <property type="match status" value="1"/>
</dbReference>
<gene>
    <name evidence="3" type="ORF">B0T24DRAFT_151204</name>
</gene>
<accession>A0AAE0NCW2</accession>
<organism evidence="3 4">
    <name type="scientific">Lasiosphaeria ovina</name>
    <dbReference type="NCBI Taxonomy" id="92902"/>
    <lineage>
        <taxon>Eukaryota</taxon>
        <taxon>Fungi</taxon>
        <taxon>Dikarya</taxon>
        <taxon>Ascomycota</taxon>
        <taxon>Pezizomycotina</taxon>
        <taxon>Sordariomycetes</taxon>
        <taxon>Sordariomycetidae</taxon>
        <taxon>Sordariales</taxon>
        <taxon>Lasiosphaeriaceae</taxon>
        <taxon>Lasiosphaeria</taxon>
    </lineage>
</organism>
<proteinExistence type="inferred from homology"/>
<dbReference type="Pfam" id="PF07065">
    <property type="entry name" value="D123"/>
    <property type="match status" value="1"/>
</dbReference>